<evidence type="ECO:0000313" key="3">
    <source>
        <dbReference type="EMBL" id="MBP2019174.1"/>
    </source>
</evidence>
<sequence length="151" mass="15994">MVRRLLRGQRGSQMVEFALLAPILLYLVLCIPVFGMFVHSWMVVSGAARAGARAASLLTVQGSREAVARKAADRNVYLARQGEDGVVYFDPLRDVAVQTSGGYVTVRVTYHQPSFLPLLSGLLGGSGAAGGDTVPLTAAATFQIEQGGTLK</sequence>
<proteinExistence type="predicted"/>
<name>A0ABS4JXI0_9FIRM</name>
<dbReference type="Pfam" id="PF07811">
    <property type="entry name" value="TadE"/>
    <property type="match status" value="1"/>
</dbReference>
<feature type="domain" description="TadE-like" evidence="2">
    <location>
        <begin position="11"/>
        <end position="53"/>
    </location>
</feature>
<organism evidence="3 4">
    <name type="scientific">Symbiobacterium terraclitae</name>
    <dbReference type="NCBI Taxonomy" id="557451"/>
    <lineage>
        <taxon>Bacteria</taxon>
        <taxon>Bacillati</taxon>
        <taxon>Bacillota</taxon>
        <taxon>Clostridia</taxon>
        <taxon>Eubacteriales</taxon>
        <taxon>Symbiobacteriaceae</taxon>
        <taxon>Symbiobacterium</taxon>
    </lineage>
</organism>
<keyword evidence="1" id="KW-1133">Transmembrane helix</keyword>
<reference evidence="3 4" key="1">
    <citation type="submission" date="2021-03" db="EMBL/GenBank/DDBJ databases">
        <title>Genomic Encyclopedia of Type Strains, Phase IV (KMG-IV): sequencing the most valuable type-strain genomes for metagenomic binning, comparative biology and taxonomic classification.</title>
        <authorList>
            <person name="Goeker M."/>
        </authorList>
    </citation>
    <scope>NUCLEOTIDE SEQUENCE [LARGE SCALE GENOMIC DNA]</scope>
    <source>
        <strain evidence="3 4">DSM 27138</strain>
    </source>
</reference>
<accession>A0ABS4JXI0</accession>
<keyword evidence="1" id="KW-0812">Transmembrane</keyword>
<dbReference type="Proteomes" id="UP001519289">
    <property type="component" value="Unassembled WGS sequence"/>
</dbReference>
<feature type="transmembrane region" description="Helical" evidence="1">
    <location>
        <begin position="20"/>
        <end position="44"/>
    </location>
</feature>
<evidence type="ECO:0000259" key="2">
    <source>
        <dbReference type="Pfam" id="PF07811"/>
    </source>
</evidence>
<gene>
    <name evidence="3" type="ORF">J2Z79_002591</name>
</gene>
<dbReference type="EMBL" id="JAGGLG010000023">
    <property type="protein sequence ID" value="MBP2019174.1"/>
    <property type="molecule type" value="Genomic_DNA"/>
</dbReference>
<dbReference type="InterPro" id="IPR012495">
    <property type="entry name" value="TadE-like_dom"/>
</dbReference>
<comment type="caution">
    <text evidence="3">The sequence shown here is derived from an EMBL/GenBank/DDBJ whole genome shotgun (WGS) entry which is preliminary data.</text>
</comment>
<keyword evidence="1" id="KW-0472">Membrane</keyword>
<protein>
    <submittedName>
        <fullName evidence="3">Flp pilus assembly protein TadG</fullName>
    </submittedName>
</protein>
<evidence type="ECO:0000256" key="1">
    <source>
        <dbReference type="SAM" id="Phobius"/>
    </source>
</evidence>
<dbReference type="RefSeq" id="WP_209467293.1">
    <property type="nucleotide sequence ID" value="NZ_JAGGLG010000023.1"/>
</dbReference>
<evidence type="ECO:0000313" key="4">
    <source>
        <dbReference type="Proteomes" id="UP001519289"/>
    </source>
</evidence>
<keyword evidence="4" id="KW-1185">Reference proteome</keyword>